<keyword evidence="18" id="KW-1185">Reference proteome</keyword>
<dbReference type="InterPro" id="IPR040725">
    <property type="entry name" value="PheRS_DBD3"/>
</dbReference>
<gene>
    <name evidence="17" type="ORF">BIW11_05858</name>
</gene>
<dbReference type="PANTHER" id="PTHR11538">
    <property type="entry name" value="PHENYLALANYL-TRNA SYNTHETASE"/>
    <property type="match status" value="1"/>
</dbReference>
<dbReference type="Gene3D" id="3.30.930.10">
    <property type="entry name" value="Bira Bifunctional Protein, Domain 2"/>
    <property type="match status" value="1"/>
</dbReference>
<proteinExistence type="inferred from homology"/>
<evidence type="ECO:0000313" key="17">
    <source>
        <dbReference type="EMBL" id="OQR79266.1"/>
    </source>
</evidence>
<dbReference type="EC" id="6.1.1.20" evidence="5"/>
<dbReference type="OrthoDB" id="238316at2759"/>
<dbReference type="GO" id="GO:0009328">
    <property type="term" value="C:phenylalanine-tRNA ligase complex"/>
    <property type="evidence" value="ECO:0007669"/>
    <property type="project" value="TreeGrafter"/>
</dbReference>
<evidence type="ECO:0000256" key="6">
    <source>
        <dbReference type="ARBA" id="ARBA00022490"/>
    </source>
</evidence>
<reference evidence="17 18" key="1">
    <citation type="journal article" date="2017" name="Gigascience">
        <title>Draft genome of the honey bee ectoparasitic mite, Tropilaelaps mercedesae, is shaped by the parasitic life history.</title>
        <authorList>
            <person name="Dong X."/>
            <person name="Armstrong S.D."/>
            <person name="Xia D."/>
            <person name="Makepeace B.L."/>
            <person name="Darby A.C."/>
            <person name="Kadowaki T."/>
        </authorList>
    </citation>
    <scope>NUCLEOTIDE SEQUENCE [LARGE SCALE GENOMIC DNA]</scope>
    <source>
        <strain evidence="17">Wuxi-XJTLU</strain>
    </source>
</reference>
<comment type="caution">
    <text evidence="17">The sequence shown here is derived from an EMBL/GenBank/DDBJ whole genome shotgun (WGS) entry which is preliminary data.</text>
</comment>
<dbReference type="InterPro" id="IPR040586">
    <property type="entry name" value="PheRS_DBD2"/>
</dbReference>
<dbReference type="FunCoup" id="A0A1V9Y0J6">
    <property type="interactions" value="1739"/>
</dbReference>
<dbReference type="Pfam" id="PF18554">
    <property type="entry name" value="PheRS_DBD2"/>
    <property type="match status" value="1"/>
</dbReference>
<dbReference type="Pfam" id="PF18552">
    <property type="entry name" value="PheRS_DBD1"/>
    <property type="match status" value="1"/>
</dbReference>
<accession>A0A1V9Y0J6</accession>
<organism evidence="17 18">
    <name type="scientific">Tropilaelaps mercedesae</name>
    <dbReference type="NCBI Taxonomy" id="418985"/>
    <lineage>
        <taxon>Eukaryota</taxon>
        <taxon>Metazoa</taxon>
        <taxon>Ecdysozoa</taxon>
        <taxon>Arthropoda</taxon>
        <taxon>Chelicerata</taxon>
        <taxon>Arachnida</taxon>
        <taxon>Acari</taxon>
        <taxon>Parasitiformes</taxon>
        <taxon>Mesostigmata</taxon>
        <taxon>Gamasina</taxon>
        <taxon>Dermanyssoidea</taxon>
        <taxon>Laelapidae</taxon>
        <taxon>Tropilaelaps</taxon>
    </lineage>
</organism>
<evidence type="ECO:0000256" key="10">
    <source>
        <dbReference type="ARBA" id="ARBA00022840"/>
    </source>
</evidence>
<dbReference type="InParanoid" id="A0A1V9Y0J6"/>
<name>A0A1V9Y0J6_9ACAR</name>
<protein>
    <recommendedName>
        <fullName evidence="5">phenylalanine--tRNA ligase</fullName>
        <ecNumber evidence="5">6.1.1.20</ecNumber>
    </recommendedName>
    <alternativeName>
        <fullName evidence="14">Phenylalanyl-tRNA synthetase alpha subunit</fullName>
    </alternativeName>
</protein>
<keyword evidence="13" id="KW-0030">Aminoacyl-tRNA synthetase</keyword>
<dbReference type="STRING" id="418985.A0A1V9Y0J6"/>
<evidence type="ECO:0000256" key="9">
    <source>
        <dbReference type="ARBA" id="ARBA00022741"/>
    </source>
</evidence>
<keyword evidence="9" id="KW-0547">Nucleotide-binding</keyword>
<evidence type="ECO:0000256" key="1">
    <source>
        <dbReference type="ARBA" id="ARBA00001946"/>
    </source>
</evidence>
<dbReference type="Gene3D" id="3.30.1370.240">
    <property type="match status" value="1"/>
</dbReference>
<comment type="subunit">
    <text evidence="4">Tetramer of two alpha and two beta subunits.</text>
</comment>
<evidence type="ECO:0000256" key="11">
    <source>
        <dbReference type="ARBA" id="ARBA00022842"/>
    </source>
</evidence>
<dbReference type="FunFam" id="3.30.930.10:FF:000033">
    <property type="entry name" value="Phenylalanine--tRNA ligase alpha subunit"/>
    <property type="match status" value="1"/>
</dbReference>
<dbReference type="InterPro" id="IPR040724">
    <property type="entry name" value="PheRS_DBD1"/>
</dbReference>
<keyword evidence="10" id="KW-0067">ATP-binding</keyword>
<dbReference type="GO" id="GO:0000049">
    <property type="term" value="F:tRNA binding"/>
    <property type="evidence" value="ECO:0007669"/>
    <property type="project" value="InterPro"/>
</dbReference>
<dbReference type="GO" id="GO:0005524">
    <property type="term" value="F:ATP binding"/>
    <property type="evidence" value="ECO:0007669"/>
    <property type="project" value="UniProtKB-KW"/>
</dbReference>
<dbReference type="SUPFAM" id="SSF55681">
    <property type="entry name" value="Class II aaRS and biotin synthetases"/>
    <property type="match status" value="1"/>
</dbReference>
<dbReference type="InterPro" id="IPR002319">
    <property type="entry name" value="Phenylalanyl-tRNA_Synthase"/>
</dbReference>
<dbReference type="Gene3D" id="1.10.10.2320">
    <property type="match status" value="1"/>
</dbReference>
<dbReference type="EMBL" id="MNPL01001325">
    <property type="protein sequence ID" value="OQR79266.1"/>
    <property type="molecule type" value="Genomic_DNA"/>
</dbReference>
<sequence>MANLVTEVLRLLDKEEELTSPQCAKLLGQDHQKIIGAVKSILCFPEVIVANLKTEKRLELTLEGAQVATNGSHEVIVFDAVPADGIKQCDLMKCVGAIGKVGFSKAMSNGWIALDKNHPDGPKVIRKVDSVEDKVKLLLAEVAKGKGNTIEESKRNDLKKRKLIQEAQLKIYEMKKGPAFVLELEKQETDLTAELIASGNWKTKSFKEYNFDAMGIQPDRGQLHPLMKVRAEFRQIFLEMGFEEMPTNRFVESSFWNFDALFQPQQHPARDAHDTFFISDPQLSSNFPKEYAEIVRKTHTSGGYGSIGYNYDWQSSEAQKNLLRTHTTAVSARMLYKLAQEGFKPAKYFSIDRVFRNETLDATHLAEFHQIEGVVADRNLNLGNLMGVIKTFFDKLGIEKLRFKPAYNPYTEPSMEIFSYHKGLKKWVEVGNSGMFRPEMLLPMGLPDDVQVIAWGLSLERPTMIKFGIDNIRDLVGHKVDLEMVYNNPICRLEKD</sequence>
<dbReference type="GO" id="GO:0046872">
    <property type="term" value="F:metal ion binding"/>
    <property type="evidence" value="ECO:0007669"/>
    <property type="project" value="UniProtKB-KW"/>
</dbReference>
<evidence type="ECO:0000313" key="18">
    <source>
        <dbReference type="Proteomes" id="UP000192247"/>
    </source>
</evidence>
<dbReference type="GO" id="GO:0006432">
    <property type="term" value="P:phenylalanyl-tRNA aminoacylation"/>
    <property type="evidence" value="ECO:0007669"/>
    <property type="project" value="InterPro"/>
</dbReference>
<dbReference type="GO" id="GO:0005829">
    <property type="term" value="C:cytosol"/>
    <property type="evidence" value="ECO:0007669"/>
    <property type="project" value="TreeGrafter"/>
</dbReference>
<evidence type="ECO:0000259" key="16">
    <source>
        <dbReference type="PROSITE" id="PS50862"/>
    </source>
</evidence>
<dbReference type="PROSITE" id="PS50862">
    <property type="entry name" value="AA_TRNA_LIGASE_II"/>
    <property type="match status" value="1"/>
</dbReference>
<dbReference type="NCBIfam" id="TIGR00468">
    <property type="entry name" value="pheS"/>
    <property type="match status" value="1"/>
</dbReference>
<dbReference type="InterPro" id="IPR045864">
    <property type="entry name" value="aa-tRNA-synth_II/BPL/LPL"/>
</dbReference>
<dbReference type="Pfam" id="PF18553">
    <property type="entry name" value="PheRS_DBD3"/>
    <property type="match status" value="1"/>
</dbReference>
<evidence type="ECO:0000256" key="12">
    <source>
        <dbReference type="ARBA" id="ARBA00022917"/>
    </source>
</evidence>
<evidence type="ECO:0000256" key="14">
    <source>
        <dbReference type="ARBA" id="ARBA00030612"/>
    </source>
</evidence>
<dbReference type="InterPro" id="IPR006195">
    <property type="entry name" value="aa-tRNA-synth_II"/>
</dbReference>
<evidence type="ECO:0000256" key="4">
    <source>
        <dbReference type="ARBA" id="ARBA00011209"/>
    </source>
</evidence>
<dbReference type="GO" id="GO:0004826">
    <property type="term" value="F:phenylalanine-tRNA ligase activity"/>
    <property type="evidence" value="ECO:0007669"/>
    <property type="project" value="UniProtKB-EC"/>
</dbReference>
<keyword evidence="7 17" id="KW-0436">Ligase</keyword>
<dbReference type="PANTHER" id="PTHR11538:SF40">
    <property type="entry name" value="PHENYLALANINE--TRNA LIGASE ALPHA SUBUNIT"/>
    <property type="match status" value="1"/>
</dbReference>
<dbReference type="CDD" id="cd00496">
    <property type="entry name" value="PheRS_alpha_core"/>
    <property type="match status" value="1"/>
</dbReference>
<feature type="domain" description="Aminoacyl-transfer RNA synthetases class-II family profile" evidence="16">
    <location>
        <begin position="228"/>
        <end position="489"/>
    </location>
</feature>
<evidence type="ECO:0000256" key="7">
    <source>
        <dbReference type="ARBA" id="ARBA00022598"/>
    </source>
</evidence>
<comment type="catalytic activity">
    <reaction evidence="15">
        <text>tRNA(Phe) + L-phenylalanine + ATP = L-phenylalanyl-tRNA(Phe) + AMP + diphosphate + H(+)</text>
        <dbReference type="Rhea" id="RHEA:19413"/>
        <dbReference type="Rhea" id="RHEA-COMP:9668"/>
        <dbReference type="Rhea" id="RHEA-COMP:9699"/>
        <dbReference type="ChEBI" id="CHEBI:15378"/>
        <dbReference type="ChEBI" id="CHEBI:30616"/>
        <dbReference type="ChEBI" id="CHEBI:33019"/>
        <dbReference type="ChEBI" id="CHEBI:58095"/>
        <dbReference type="ChEBI" id="CHEBI:78442"/>
        <dbReference type="ChEBI" id="CHEBI:78531"/>
        <dbReference type="ChEBI" id="CHEBI:456215"/>
        <dbReference type="EC" id="6.1.1.20"/>
    </reaction>
</comment>
<dbReference type="NCBIfam" id="NF003210">
    <property type="entry name" value="PRK04172.1"/>
    <property type="match status" value="1"/>
</dbReference>
<evidence type="ECO:0000256" key="8">
    <source>
        <dbReference type="ARBA" id="ARBA00022723"/>
    </source>
</evidence>
<evidence type="ECO:0000256" key="3">
    <source>
        <dbReference type="ARBA" id="ARBA00006703"/>
    </source>
</evidence>
<comment type="similarity">
    <text evidence="3">Belongs to the class-II aminoacyl-tRNA synthetase family. Phe-tRNA synthetase alpha subunit type 2 subfamily.</text>
</comment>
<dbReference type="AlphaFoldDB" id="A0A1V9Y0J6"/>
<evidence type="ECO:0000256" key="5">
    <source>
        <dbReference type="ARBA" id="ARBA00012814"/>
    </source>
</evidence>
<keyword evidence="12" id="KW-0648">Protein biosynthesis</keyword>
<keyword evidence="6" id="KW-0963">Cytoplasm</keyword>
<evidence type="ECO:0000256" key="15">
    <source>
        <dbReference type="ARBA" id="ARBA00049255"/>
    </source>
</evidence>
<comment type="subcellular location">
    <subcellularLocation>
        <location evidence="2">Cytoplasm</location>
    </subcellularLocation>
</comment>
<evidence type="ECO:0000256" key="13">
    <source>
        <dbReference type="ARBA" id="ARBA00023146"/>
    </source>
</evidence>
<dbReference type="InterPro" id="IPR004529">
    <property type="entry name" value="Phe-tRNA-synth_IIc_asu"/>
</dbReference>
<dbReference type="Proteomes" id="UP000192247">
    <property type="component" value="Unassembled WGS sequence"/>
</dbReference>
<evidence type="ECO:0000256" key="2">
    <source>
        <dbReference type="ARBA" id="ARBA00004496"/>
    </source>
</evidence>
<keyword evidence="11" id="KW-0460">Magnesium</keyword>
<dbReference type="Gene3D" id="1.10.10.2330">
    <property type="match status" value="1"/>
</dbReference>
<comment type="cofactor">
    <cofactor evidence="1">
        <name>Mg(2+)</name>
        <dbReference type="ChEBI" id="CHEBI:18420"/>
    </cofactor>
</comment>
<dbReference type="Pfam" id="PF01409">
    <property type="entry name" value="tRNA-synt_2d"/>
    <property type="match status" value="1"/>
</dbReference>
<keyword evidence="8" id="KW-0479">Metal-binding</keyword>